<dbReference type="EMBL" id="JBITYG010000021">
    <property type="protein sequence ID" value="MFI9106658.1"/>
    <property type="molecule type" value="Genomic_DNA"/>
</dbReference>
<sequence length="2269" mass="248163">MRPTLAAEQVRASLSQYLTTTYALADEGTRTALENFLGDPDNGIFRGPYLRIRTPFREAVGNDWKRHLEWWPHDFRPHRHQELAWERLSTLHGPARPTLVTTGTGSGKTESFLVPLLDHCRRAREAGQEGVKAVLLYPMNALATDQAHRINDRLADDRLSAVRAGLYIGDTPSKDFKAANPRLAVDRDEIRRTRPDILITNYKMLDLLLQRPEDQRLWQDAPLAYVVLDEFHTYDGAQGTDVAMLLRRLGAVTGLNEPGRPLGPVCPVATSATLGANSDDSAADHAMLEVAEQVFGVPFPPDAVVGEDRRSVKDFAGESDFSLPFPAPQEVVLHGDPTRDPEAADRLVAAFTGLSGLTPEELGGKLRQHRLTAAVLEILDGSPRTMAEILETLPRYAYHWGVAVQQKPVTAAQALARYVALLSMARDPDDAGKPLLSIEIHHWVRSVSRVLRGIGAGRAEFRWDDEGVASGGRLTRKPAGETSESEGMAQDAEAGAVPADDSAPSPAEVFLPAVFCRQCGRSGWAALSPESEAADLDMKATHIRRASVGRDKRRVRNMIAATMSEAHETAFSVGSSRGGPTVMVLEADSGRLRPLAPESDFESLPAETAADAEDAGPRDRTAPRAARTLRNAAFVVVDLTGDRAAQNDQCPACRTVNAIRYLGTGLAALAAASITQLFTGGELDKNLKENKTLLFNDSVQDAAHRAGYVASRSYTFSLRSLLAHRVSEDEPIALGDLAADLIEDVAESDAVRAAVIPPDLHVYRGVDTLLAKRSRGSRSTWELVAQRLAFATVMEFGLRSRQGRTLELTRTVAASVPLADADAVAELVRELLLTTPGDIELPDGTLPGPDAFVGHVRGLLERLRTRGAIRHAWLDGWIDQAGVRRWAIWGGRKDGMPAFPPGVSAPAFLLGSPKQGSNDFDVLTGRLGWYQDWAVRSLGLRREAANDFLARLLPALAESGVLAARTAQDGVTRVYGLQPGHVQVRKLSDEIVADAVARCPVCSWQQTVHPDLADHWYGQPCPRYRCRGHLQTGRNSAGALRDREFTDDFYRRMYREAGVFTINTAEHTGTLSRARREAVERAFRDGTDVHYANPQVLSCTPTLELGIDIGDLSAVVLASLPKRPANYVQRVGRAGRATGNAYLLTMVDRGPRDRYYLEDPRQMIAGDIQPPGCFLSAGEILRRQYLAHLLDLAGAGRLRSADDDRAPVLPLPRLATALFQSPAAAPGNGSAGFDWLAEFGEAALADGERIARAFLALFPEHDETRGTGVSPQAHEALLVFATSELRDVLVGAREVWESRRDDLRRRIEAIDEATAGLVAGDPEHDKRGRELRAERRAVAEQARGISQSTAHAALVDLGLLPNYSLIDSTTELEATLIWTEDDTYQSTVLRHERSARYALEELAPGNHFYIQGYKHHITGLDIGSAGRPTWLWWRICPDCGHVRGHRAQQDHSACPRCGSPAIGDIGCLHKVLVPRRVFARDKRDDARVRDDTDEREQRHYTTVPAIDIPADSLVEAWRHKEATFGWEFSRQAVIRHINVGASRVDAQAEDAFAGRSVRLNPFWVCEACGYADADGGPVPDPETRLVSRAAQYHRPWCPRLREEASAGAGRQTGLKVLLAHELRTEALRILIPAVTAYTQERLVSFKAALLAGIARSYGGDPDHLAVETASMPDPESSDPTVRRHFLVLYDTLPRGTGYLQRLAGSDGLRDVLIRARQIIERCVCVEQGRPACHRCLLRHVRDSEYEFVSREQALDILGDLFGVDGERWSTQQIATTGAIPLGPQVESELEALFRRGLLDWAGRSDVDEASVRTAVSPDGERTTELRFTAPDGSVTRWQMETQADLGHTRPDVVFRRLSAEQLRVAVYLDGYRYHAGPQVNRIAADAIRRTRLRAEGWQVFQLTWDDVEAWTGRRTPSASPVWVPYQNTAQRTAMDIHRRLHGGDPRDLSRLVWTNPLDTLIGYLTRPDADEWRKRAQSALAGFAAVSATSRALADGSEIAERIGEALKGERLSGGQGGVQVMSTRDGSDCPLVIALDLRQGQPRAVWTAVTVLDDADGTVRDDAGHKRRWQAWLYWTNLLQFLNEGAGDGVQLATSLLAGFDPGELAVTGGGGWLTSQRRAAADPPHEGQEQTPATSGPVGEEPAAPVAEPNPAWDEIMEYLVEEEPGLAELTAALAVKGAPAPEAGYELGSAAWPAELAWPGHRIGVVLAHRPNTDGSNDADAEERDAAYAAAGWLVRPAAQWDADDLAGRLADAAVPGAPDQNEEHA</sequence>
<evidence type="ECO:0000259" key="5">
    <source>
        <dbReference type="PROSITE" id="PS51194"/>
    </source>
</evidence>
<keyword evidence="6" id="KW-0378">Hydrolase</keyword>
<dbReference type="SUPFAM" id="SSF52540">
    <property type="entry name" value="P-loop containing nucleoside triphosphate hydrolases"/>
    <property type="match status" value="2"/>
</dbReference>
<dbReference type="Proteomes" id="UP001614394">
    <property type="component" value="Unassembled WGS sequence"/>
</dbReference>
<feature type="region of interest" description="Disordered" evidence="3">
    <location>
        <begin position="470"/>
        <end position="503"/>
    </location>
</feature>
<reference evidence="6 7" key="1">
    <citation type="submission" date="2024-10" db="EMBL/GenBank/DDBJ databases">
        <title>The Natural Products Discovery Center: Release of the First 8490 Sequenced Strains for Exploring Actinobacteria Biosynthetic Diversity.</title>
        <authorList>
            <person name="Kalkreuter E."/>
            <person name="Kautsar S.A."/>
            <person name="Yang D."/>
            <person name="Bader C.D."/>
            <person name="Teijaro C.N."/>
            <person name="Fluegel L."/>
            <person name="Davis C.M."/>
            <person name="Simpson J.R."/>
            <person name="Lauterbach L."/>
            <person name="Steele A.D."/>
            <person name="Gui C."/>
            <person name="Meng S."/>
            <person name="Li G."/>
            <person name="Viehrig K."/>
            <person name="Ye F."/>
            <person name="Su P."/>
            <person name="Kiefer A.F."/>
            <person name="Nichols A."/>
            <person name="Cepeda A.J."/>
            <person name="Yan W."/>
            <person name="Fan B."/>
            <person name="Jiang Y."/>
            <person name="Adhikari A."/>
            <person name="Zheng C.-J."/>
            <person name="Schuster L."/>
            <person name="Cowan T.M."/>
            <person name="Smanski M.J."/>
            <person name="Chevrette M.G."/>
            <person name="De Carvalho L.P.S."/>
            <person name="Shen B."/>
        </authorList>
    </citation>
    <scope>NUCLEOTIDE SEQUENCE [LARGE SCALE GENOMIC DNA]</scope>
    <source>
        <strain evidence="6 7">NPDC053399</strain>
    </source>
</reference>
<evidence type="ECO:0000256" key="3">
    <source>
        <dbReference type="SAM" id="MobiDB-lite"/>
    </source>
</evidence>
<evidence type="ECO:0000313" key="6">
    <source>
        <dbReference type="EMBL" id="MFI9106658.1"/>
    </source>
</evidence>
<dbReference type="Pfam" id="PF09369">
    <property type="entry name" value="MZB"/>
    <property type="match status" value="1"/>
</dbReference>
<dbReference type="InterPro" id="IPR001650">
    <property type="entry name" value="Helicase_C-like"/>
</dbReference>
<gene>
    <name evidence="6" type="ORF">ACIGXA_39795</name>
</gene>
<keyword evidence="7" id="KW-1185">Reference proteome</keyword>
<feature type="region of interest" description="Disordered" evidence="3">
    <location>
        <begin position="2110"/>
        <end position="2151"/>
    </location>
</feature>
<name>A0ABW8CJM6_9ACTN</name>
<keyword evidence="2" id="KW-0067">ATP-binding</keyword>
<dbReference type="PANTHER" id="PTHR47957:SF3">
    <property type="entry name" value="ATP-DEPENDENT HELICASE HRQ1"/>
    <property type="match status" value="1"/>
</dbReference>
<evidence type="ECO:0000256" key="1">
    <source>
        <dbReference type="ARBA" id="ARBA00022741"/>
    </source>
</evidence>
<proteinExistence type="predicted"/>
<dbReference type="SMART" id="SM00487">
    <property type="entry name" value="DEXDc"/>
    <property type="match status" value="1"/>
</dbReference>
<dbReference type="Pfam" id="PF00270">
    <property type="entry name" value="DEAD"/>
    <property type="match status" value="1"/>
</dbReference>
<evidence type="ECO:0000313" key="7">
    <source>
        <dbReference type="Proteomes" id="UP001614394"/>
    </source>
</evidence>
<evidence type="ECO:0000256" key="2">
    <source>
        <dbReference type="ARBA" id="ARBA00022840"/>
    </source>
</evidence>
<dbReference type="InterPro" id="IPR018973">
    <property type="entry name" value="MZB"/>
</dbReference>
<dbReference type="RefSeq" id="WP_399658337.1">
    <property type="nucleotide sequence ID" value="NZ_JBITYG010000021.1"/>
</dbReference>
<dbReference type="SMART" id="SM00490">
    <property type="entry name" value="HELICc"/>
    <property type="match status" value="1"/>
</dbReference>
<feature type="compositionally biased region" description="Low complexity" evidence="3">
    <location>
        <begin position="2138"/>
        <end position="2151"/>
    </location>
</feature>
<dbReference type="InterPro" id="IPR014001">
    <property type="entry name" value="Helicase_ATP-bd"/>
</dbReference>
<feature type="compositionally biased region" description="Basic and acidic residues" evidence="3">
    <location>
        <begin position="2121"/>
        <end position="2130"/>
    </location>
</feature>
<accession>A0ABW8CJM6</accession>
<dbReference type="InterPro" id="IPR027417">
    <property type="entry name" value="P-loop_NTPase"/>
</dbReference>
<dbReference type="Gene3D" id="3.40.50.300">
    <property type="entry name" value="P-loop containing nucleotide triphosphate hydrolases"/>
    <property type="match status" value="2"/>
</dbReference>
<keyword evidence="6" id="KW-0347">Helicase</keyword>
<protein>
    <submittedName>
        <fullName evidence="6">DEAD/DEAH box helicase</fullName>
    </submittedName>
</protein>
<dbReference type="PANTHER" id="PTHR47957">
    <property type="entry name" value="ATP-DEPENDENT HELICASE HRQ1"/>
    <property type="match status" value="1"/>
</dbReference>
<dbReference type="InterPro" id="IPR011545">
    <property type="entry name" value="DEAD/DEAH_box_helicase_dom"/>
</dbReference>
<keyword evidence="1" id="KW-0547">Nucleotide-binding</keyword>
<dbReference type="GO" id="GO:0004386">
    <property type="term" value="F:helicase activity"/>
    <property type="evidence" value="ECO:0007669"/>
    <property type="project" value="UniProtKB-KW"/>
</dbReference>
<dbReference type="PROSITE" id="PS51194">
    <property type="entry name" value="HELICASE_CTER"/>
    <property type="match status" value="1"/>
</dbReference>
<evidence type="ECO:0000259" key="4">
    <source>
        <dbReference type="PROSITE" id="PS51192"/>
    </source>
</evidence>
<feature type="region of interest" description="Disordered" evidence="3">
    <location>
        <begin position="594"/>
        <end position="624"/>
    </location>
</feature>
<organism evidence="6 7">
    <name type="scientific">Streptomyces fildesensis</name>
    <dbReference type="NCBI Taxonomy" id="375757"/>
    <lineage>
        <taxon>Bacteria</taxon>
        <taxon>Bacillati</taxon>
        <taxon>Actinomycetota</taxon>
        <taxon>Actinomycetes</taxon>
        <taxon>Kitasatosporales</taxon>
        <taxon>Streptomycetaceae</taxon>
        <taxon>Streptomyces</taxon>
    </lineage>
</organism>
<comment type="caution">
    <text evidence="6">The sequence shown here is derived from an EMBL/GenBank/DDBJ whole genome shotgun (WGS) entry which is preliminary data.</text>
</comment>
<dbReference type="Pfam" id="PF00271">
    <property type="entry name" value="Helicase_C"/>
    <property type="match status" value="1"/>
</dbReference>
<feature type="domain" description="Helicase C-terminal" evidence="5">
    <location>
        <begin position="1024"/>
        <end position="1181"/>
    </location>
</feature>
<dbReference type="PROSITE" id="PS51192">
    <property type="entry name" value="HELICASE_ATP_BIND_1"/>
    <property type="match status" value="1"/>
</dbReference>
<feature type="domain" description="Helicase ATP-binding" evidence="4">
    <location>
        <begin position="89"/>
        <end position="292"/>
    </location>
</feature>